<dbReference type="SUPFAM" id="SSF103473">
    <property type="entry name" value="MFS general substrate transporter"/>
    <property type="match status" value="1"/>
</dbReference>
<keyword evidence="3" id="KW-1003">Cell membrane</keyword>
<comment type="caution">
    <text evidence="9">The sequence shown here is derived from an EMBL/GenBank/DDBJ whole genome shotgun (WGS) entry which is preliminary data.</text>
</comment>
<comment type="subcellular location">
    <subcellularLocation>
        <location evidence="1">Cell membrane</location>
        <topology evidence="1">Multi-pass membrane protein</topology>
    </subcellularLocation>
</comment>
<feature type="transmembrane region" description="Helical" evidence="7">
    <location>
        <begin position="272"/>
        <end position="294"/>
    </location>
</feature>
<gene>
    <name evidence="9" type="ORF">DKG75_15035</name>
</gene>
<feature type="transmembrane region" description="Helical" evidence="7">
    <location>
        <begin position="54"/>
        <end position="72"/>
    </location>
</feature>
<evidence type="ECO:0000256" key="1">
    <source>
        <dbReference type="ARBA" id="ARBA00004651"/>
    </source>
</evidence>
<keyword evidence="2" id="KW-0813">Transport</keyword>
<evidence type="ECO:0000256" key="4">
    <source>
        <dbReference type="ARBA" id="ARBA00022692"/>
    </source>
</evidence>
<protein>
    <submittedName>
        <fullName evidence="9">MFS transporter</fullName>
    </submittedName>
</protein>
<dbReference type="InterPro" id="IPR036259">
    <property type="entry name" value="MFS_trans_sf"/>
</dbReference>
<evidence type="ECO:0000313" key="10">
    <source>
        <dbReference type="Proteomes" id="UP000246077"/>
    </source>
</evidence>
<feature type="transmembrane region" description="Helical" evidence="7">
    <location>
        <begin position="466"/>
        <end position="486"/>
    </location>
</feature>
<dbReference type="RefSeq" id="WP_109921949.1">
    <property type="nucleotide sequence ID" value="NZ_QGLF01000004.1"/>
</dbReference>
<dbReference type="InterPro" id="IPR020846">
    <property type="entry name" value="MFS_dom"/>
</dbReference>
<dbReference type="GO" id="GO:0005886">
    <property type="term" value="C:plasma membrane"/>
    <property type="evidence" value="ECO:0007669"/>
    <property type="project" value="UniProtKB-SubCell"/>
</dbReference>
<feature type="transmembrane region" description="Helical" evidence="7">
    <location>
        <begin position="363"/>
        <end position="390"/>
    </location>
</feature>
<feature type="transmembrane region" description="Helical" evidence="7">
    <location>
        <begin position="306"/>
        <end position="330"/>
    </location>
</feature>
<feature type="transmembrane region" description="Helical" evidence="7">
    <location>
        <begin position="337"/>
        <end position="357"/>
    </location>
</feature>
<evidence type="ECO:0000256" key="7">
    <source>
        <dbReference type="SAM" id="Phobius"/>
    </source>
</evidence>
<evidence type="ECO:0000256" key="3">
    <source>
        <dbReference type="ARBA" id="ARBA00022475"/>
    </source>
</evidence>
<keyword evidence="5 7" id="KW-1133">Transmembrane helix</keyword>
<feature type="domain" description="Major facilitator superfamily (MFS) profile" evidence="8">
    <location>
        <begin position="18"/>
        <end position="491"/>
    </location>
</feature>
<dbReference type="PRINTS" id="PR01036">
    <property type="entry name" value="TCRTETB"/>
</dbReference>
<dbReference type="AlphaFoldDB" id="A0A317E316"/>
<sequence>MSNEPTTTVPAGKSRWLVLAVIALSFLPVTIDSTVLYLAIPALTRDLGASGTEILWIMDIYPLTMAGLVLMAGPLGDRFGQRNLLLTGLGIFGLASGFAAFAPSPALLIACRVGLALGGCMIIPSSLALVRRIFTDPRERGIAIGVWGAVASAGSALGPVIGGVLLEHFWWGSVFLVNLPLAFIGIAIISHRLGNEPQPTMAPIEPLTALAGIIGLVGLVYAVKAVAHGDGASPGVLAGGLGGLFLLGLFARRQWRAPVPMLDLRLFLNPRFSLGVLTAAGPILVLVGFVLVFMQHLQFVQARSPLAAGLVIVPLDVAAALAAPLAGYLLPRFGLRGLGLLALATAMAGYGLLLGAGPAGATLGAMVLLGLGHGAAMALATASIMAAAPAEKAGAAASIESVAYEIGTGLGIALFGSLIGIVYTLGHTGAGESIGATLAAAAALGGEAGDALAAAGRAAFDQGFRVVLGAALGVLALIALALFRLLPAEKTQVQAKPTLGKAGG</sequence>
<organism evidence="9 10">
    <name type="scientific">Zavarzinia compransoris</name>
    <dbReference type="NCBI Taxonomy" id="1264899"/>
    <lineage>
        <taxon>Bacteria</taxon>
        <taxon>Pseudomonadati</taxon>
        <taxon>Pseudomonadota</taxon>
        <taxon>Alphaproteobacteria</taxon>
        <taxon>Rhodospirillales</taxon>
        <taxon>Zavarziniaceae</taxon>
        <taxon>Zavarzinia</taxon>
    </lineage>
</organism>
<evidence type="ECO:0000256" key="5">
    <source>
        <dbReference type="ARBA" id="ARBA00022989"/>
    </source>
</evidence>
<dbReference type="Pfam" id="PF07690">
    <property type="entry name" value="MFS_1"/>
    <property type="match status" value="1"/>
</dbReference>
<feature type="transmembrane region" description="Helical" evidence="7">
    <location>
        <begin position="168"/>
        <end position="189"/>
    </location>
</feature>
<dbReference type="PROSITE" id="PS50850">
    <property type="entry name" value="MFS"/>
    <property type="match status" value="1"/>
</dbReference>
<dbReference type="PANTHER" id="PTHR42718:SF47">
    <property type="entry name" value="METHYL VIOLOGEN RESISTANCE PROTEIN SMVA"/>
    <property type="match status" value="1"/>
</dbReference>
<dbReference type="Proteomes" id="UP000246077">
    <property type="component" value="Unassembled WGS sequence"/>
</dbReference>
<evidence type="ECO:0000259" key="8">
    <source>
        <dbReference type="PROSITE" id="PS50850"/>
    </source>
</evidence>
<feature type="transmembrane region" description="Helical" evidence="7">
    <location>
        <begin position="201"/>
        <end position="223"/>
    </location>
</feature>
<dbReference type="Gene3D" id="1.20.1250.20">
    <property type="entry name" value="MFS general substrate transporter like domains"/>
    <property type="match status" value="1"/>
</dbReference>
<dbReference type="OrthoDB" id="9807274at2"/>
<keyword evidence="4 7" id="KW-0812">Transmembrane</keyword>
<feature type="transmembrane region" description="Helical" evidence="7">
    <location>
        <begin position="107"/>
        <end position="130"/>
    </location>
</feature>
<keyword evidence="6 7" id="KW-0472">Membrane</keyword>
<feature type="transmembrane region" description="Helical" evidence="7">
    <location>
        <begin position="402"/>
        <end position="423"/>
    </location>
</feature>
<evidence type="ECO:0000313" key="9">
    <source>
        <dbReference type="EMBL" id="PWR19773.1"/>
    </source>
</evidence>
<dbReference type="EMBL" id="QGLF01000004">
    <property type="protein sequence ID" value="PWR19773.1"/>
    <property type="molecule type" value="Genomic_DNA"/>
</dbReference>
<feature type="transmembrane region" description="Helical" evidence="7">
    <location>
        <begin position="84"/>
        <end position="101"/>
    </location>
</feature>
<name>A0A317E316_9PROT</name>
<reference evidence="10" key="1">
    <citation type="submission" date="2018-05" db="EMBL/GenBank/DDBJ databases">
        <title>Zavarzinia sp. HR-AS.</title>
        <authorList>
            <person name="Lee Y."/>
            <person name="Jeon C.O."/>
        </authorList>
    </citation>
    <scope>NUCLEOTIDE SEQUENCE [LARGE SCALE GENOMIC DNA]</scope>
    <source>
        <strain evidence="10">DSM 1231</strain>
    </source>
</reference>
<evidence type="ECO:0000256" key="2">
    <source>
        <dbReference type="ARBA" id="ARBA00022448"/>
    </source>
</evidence>
<dbReference type="PANTHER" id="PTHR42718">
    <property type="entry name" value="MAJOR FACILITATOR SUPERFAMILY MULTIDRUG TRANSPORTER MFSC"/>
    <property type="match status" value="1"/>
</dbReference>
<dbReference type="InterPro" id="IPR011701">
    <property type="entry name" value="MFS"/>
</dbReference>
<dbReference type="CDD" id="cd17321">
    <property type="entry name" value="MFS_MMR_MDR_like"/>
    <property type="match status" value="1"/>
</dbReference>
<feature type="transmembrane region" description="Helical" evidence="7">
    <location>
        <begin position="16"/>
        <end position="42"/>
    </location>
</feature>
<accession>A0A317E316</accession>
<dbReference type="Gene3D" id="1.20.1720.10">
    <property type="entry name" value="Multidrug resistance protein D"/>
    <property type="match status" value="1"/>
</dbReference>
<feature type="transmembrane region" description="Helical" evidence="7">
    <location>
        <begin position="142"/>
        <end position="162"/>
    </location>
</feature>
<evidence type="ECO:0000256" key="6">
    <source>
        <dbReference type="ARBA" id="ARBA00023136"/>
    </source>
</evidence>
<keyword evidence="10" id="KW-1185">Reference proteome</keyword>
<dbReference type="GO" id="GO:0022857">
    <property type="term" value="F:transmembrane transporter activity"/>
    <property type="evidence" value="ECO:0007669"/>
    <property type="project" value="InterPro"/>
</dbReference>
<feature type="transmembrane region" description="Helical" evidence="7">
    <location>
        <begin position="235"/>
        <end position="251"/>
    </location>
</feature>
<proteinExistence type="predicted"/>